<evidence type="ECO:0000313" key="20">
    <source>
        <dbReference type="Proteomes" id="UP000199223"/>
    </source>
</evidence>
<evidence type="ECO:0000256" key="6">
    <source>
        <dbReference type="ARBA" id="ARBA00022490"/>
    </source>
</evidence>
<evidence type="ECO:0000256" key="5">
    <source>
        <dbReference type="ARBA" id="ARBA00020367"/>
    </source>
</evidence>
<keyword evidence="7 15" id="KW-0436">Ligase</keyword>
<comment type="similarity">
    <text evidence="3 15">Belongs to the AIR synthase family.</text>
</comment>
<gene>
    <name evidence="15" type="primary">purM</name>
    <name evidence="19" type="ORF">SAMN04488058_101449</name>
</gene>
<dbReference type="Pfam" id="PF00586">
    <property type="entry name" value="AIRS"/>
    <property type="match status" value="1"/>
</dbReference>
<sequence length="378" mass="39023">MTQTEEGSTPPTPGAAPDADAAAPASRTGGAYERAGVSIDAGHRAVALMKGAVARTHTENVLGGLGGFGGLFRASFGALEDPVLVASTDGVGTKTKVAVRVGQFGGLGHDIVNHCVNDILVQGARPLFFLDYVAMGRLLPERVAEVVTGAAQACEALGVALLGGETAEMPGVYVEGELDIVGTVVGVVDRPRLIDGARMEPGDAVLALPSAGLHTNGFSLARLALDALDWNEARADLGGQSLAELLPVPHRPYLRAYEALDRAGVDVRGMAHITGGGLVDNPPRLFPAGVGMEIDLGSWAVPPLFELIVRQAGVERSEAFRALNMGVGFLFIVPAAAREQALSALREAGEQPWEIGRMVAGRGVAFVGSPLGHPLEAS</sequence>
<dbReference type="OrthoDB" id="9802507at2"/>
<keyword evidence="9 15" id="KW-0658">Purine biosynthesis</keyword>
<evidence type="ECO:0000256" key="9">
    <source>
        <dbReference type="ARBA" id="ARBA00022755"/>
    </source>
</evidence>
<dbReference type="GO" id="GO:0006189">
    <property type="term" value="P:'de novo' IMP biosynthetic process"/>
    <property type="evidence" value="ECO:0007669"/>
    <property type="project" value="UniProtKB-UniRule"/>
</dbReference>
<dbReference type="Proteomes" id="UP000199223">
    <property type="component" value="Unassembled WGS sequence"/>
</dbReference>
<dbReference type="Gene3D" id="3.30.1330.10">
    <property type="entry name" value="PurM-like, N-terminal domain"/>
    <property type="match status" value="1"/>
</dbReference>
<keyword evidence="10 15" id="KW-0067">ATP-binding</keyword>
<evidence type="ECO:0000256" key="10">
    <source>
        <dbReference type="ARBA" id="ARBA00022840"/>
    </source>
</evidence>
<dbReference type="Gene3D" id="3.90.650.10">
    <property type="entry name" value="PurM-like C-terminal domain"/>
    <property type="match status" value="1"/>
</dbReference>
<dbReference type="PANTHER" id="PTHR10520:SF12">
    <property type="entry name" value="TRIFUNCTIONAL PURINE BIOSYNTHETIC PROTEIN ADENOSINE-3"/>
    <property type="match status" value="1"/>
</dbReference>
<evidence type="ECO:0000256" key="1">
    <source>
        <dbReference type="ARBA" id="ARBA00004496"/>
    </source>
</evidence>
<dbReference type="GO" id="GO:0004641">
    <property type="term" value="F:phosphoribosylformylglycinamidine cyclo-ligase activity"/>
    <property type="evidence" value="ECO:0007669"/>
    <property type="project" value="UniProtKB-UniRule"/>
</dbReference>
<dbReference type="PANTHER" id="PTHR10520">
    <property type="entry name" value="TRIFUNCTIONAL PURINE BIOSYNTHETIC PROTEIN ADENOSINE-3-RELATED"/>
    <property type="match status" value="1"/>
</dbReference>
<dbReference type="GO" id="GO:0005829">
    <property type="term" value="C:cytosol"/>
    <property type="evidence" value="ECO:0007669"/>
    <property type="project" value="TreeGrafter"/>
</dbReference>
<dbReference type="GO" id="GO:0004637">
    <property type="term" value="F:phosphoribosylamine-glycine ligase activity"/>
    <property type="evidence" value="ECO:0007669"/>
    <property type="project" value="TreeGrafter"/>
</dbReference>
<evidence type="ECO:0000313" key="19">
    <source>
        <dbReference type="EMBL" id="SEI72636.1"/>
    </source>
</evidence>
<dbReference type="RefSeq" id="WP_092262944.1">
    <property type="nucleotide sequence ID" value="NZ_FNZA01000001.1"/>
</dbReference>
<feature type="compositionally biased region" description="Low complexity" evidence="16">
    <location>
        <begin position="15"/>
        <end position="26"/>
    </location>
</feature>
<accession>A0A1H6T091</accession>
<dbReference type="InterPro" id="IPR016188">
    <property type="entry name" value="PurM-like_N"/>
</dbReference>
<evidence type="ECO:0000256" key="15">
    <source>
        <dbReference type="HAMAP-Rule" id="MF_00741"/>
    </source>
</evidence>
<evidence type="ECO:0000256" key="8">
    <source>
        <dbReference type="ARBA" id="ARBA00022741"/>
    </source>
</evidence>
<evidence type="ECO:0000256" key="7">
    <source>
        <dbReference type="ARBA" id="ARBA00022598"/>
    </source>
</evidence>
<comment type="pathway">
    <text evidence="2 15">Purine metabolism; IMP biosynthesis via de novo pathway; 5-amino-1-(5-phospho-D-ribosyl)imidazole from N(2)-formyl-N(1)-(5-phospho-D-ribosyl)glycinamide: step 2/2.</text>
</comment>
<dbReference type="SUPFAM" id="SSF56042">
    <property type="entry name" value="PurM C-terminal domain-like"/>
    <property type="match status" value="1"/>
</dbReference>
<evidence type="ECO:0000256" key="11">
    <source>
        <dbReference type="ARBA" id="ARBA00031908"/>
    </source>
</evidence>
<comment type="catalytic activity">
    <reaction evidence="14 15">
        <text>2-formamido-N(1)-(5-O-phospho-beta-D-ribosyl)acetamidine + ATP = 5-amino-1-(5-phospho-beta-D-ribosyl)imidazole + ADP + phosphate + H(+)</text>
        <dbReference type="Rhea" id="RHEA:23032"/>
        <dbReference type="ChEBI" id="CHEBI:15378"/>
        <dbReference type="ChEBI" id="CHEBI:30616"/>
        <dbReference type="ChEBI" id="CHEBI:43474"/>
        <dbReference type="ChEBI" id="CHEBI:137981"/>
        <dbReference type="ChEBI" id="CHEBI:147287"/>
        <dbReference type="ChEBI" id="CHEBI:456216"/>
        <dbReference type="EC" id="6.3.3.1"/>
    </reaction>
</comment>
<reference evidence="20" key="1">
    <citation type="submission" date="2016-10" db="EMBL/GenBank/DDBJ databases">
        <authorList>
            <person name="Varghese N."/>
            <person name="Submissions S."/>
        </authorList>
    </citation>
    <scope>NUCLEOTIDE SEQUENCE [LARGE SCALE GENOMIC DNA]</scope>
    <source>
        <strain evidence="20">CGMCC 1.10218</strain>
    </source>
</reference>
<name>A0A1H6T091_9DEIO</name>
<dbReference type="FunFam" id="3.30.1330.10:FF:000001">
    <property type="entry name" value="Phosphoribosylformylglycinamidine cyclo-ligase"/>
    <property type="match status" value="1"/>
</dbReference>
<feature type="domain" description="PurM-like N-terminal" evidence="17">
    <location>
        <begin position="82"/>
        <end position="188"/>
    </location>
</feature>
<feature type="domain" description="PurM-like C-terminal" evidence="18">
    <location>
        <begin position="200"/>
        <end position="366"/>
    </location>
</feature>
<dbReference type="InterPro" id="IPR010918">
    <property type="entry name" value="PurM-like_C_dom"/>
</dbReference>
<dbReference type="CDD" id="cd02196">
    <property type="entry name" value="PurM"/>
    <property type="match status" value="1"/>
</dbReference>
<dbReference type="InterPro" id="IPR036921">
    <property type="entry name" value="PurM-like_N_sf"/>
</dbReference>
<dbReference type="InterPro" id="IPR004733">
    <property type="entry name" value="PurM_cligase"/>
</dbReference>
<comment type="subcellular location">
    <subcellularLocation>
        <location evidence="1 15">Cytoplasm</location>
    </subcellularLocation>
</comment>
<dbReference type="AlphaFoldDB" id="A0A1H6T091"/>
<evidence type="ECO:0000256" key="13">
    <source>
        <dbReference type="ARBA" id="ARBA00033093"/>
    </source>
</evidence>
<dbReference type="NCBIfam" id="TIGR00878">
    <property type="entry name" value="purM"/>
    <property type="match status" value="1"/>
</dbReference>
<dbReference type="GO" id="GO:0005524">
    <property type="term" value="F:ATP binding"/>
    <property type="evidence" value="ECO:0007669"/>
    <property type="project" value="UniProtKB-KW"/>
</dbReference>
<dbReference type="UniPathway" id="UPA00074">
    <property type="reaction ID" value="UER00129"/>
</dbReference>
<dbReference type="HAMAP" id="MF_00741">
    <property type="entry name" value="AIRS"/>
    <property type="match status" value="1"/>
</dbReference>
<evidence type="ECO:0000256" key="4">
    <source>
        <dbReference type="ARBA" id="ARBA00013047"/>
    </source>
</evidence>
<evidence type="ECO:0000256" key="2">
    <source>
        <dbReference type="ARBA" id="ARBA00004686"/>
    </source>
</evidence>
<proteinExistence type="inferred from homology"/>
<evidence type="ECO:0000259" key="17">
    <source>
        <dbReference type="Pfam" id="PF00586"/>
    </source>
</evidence>
<dbReference type="EMBL" id="FNZA01000001">
    <property type="protein sequence ID" value="SEI72636.1"/>
    <property type="molecule type" value="Genomic_DNA"/>
</dbReference>
<dbReference type="FunFam" id="3.90.650.10:FF:000011">
    <property type="entry name" value="Phosphoribosylformylglycinamidine cyclo-ligase"/>
    <property type="match status" value="1"/>
</dbReference>
<evidence type="ECO:0000256" key="16">
    <source>
        <dbReference type="SAM" id="MobiDB-lite"/>
    </source>
</evidence>
<dbReference type="InterPro" id="IPR036676">
    <property type="entry name" value="PurM-like_C_sf"/>
</dbReference>
<dbReference type="GO" id="GO:0046084">
    <property type="term" value="P:adenine biosynthetic process"/>
    <property type="evidence" value="ECO:0007669"/>
    <property type="project" value="TreeGrafter"/>
</dbReference>
<dbReference type="Pfam" id="PF02769">
    <property type="entry name" value="AIRS_C"/>
    <property type="match status" value="1"/>
</dbReference>
<evidence type="ECO:0000259" key="18">
    <source>
        <dbReference type="Pfam" id="PF02769"/>
    </source>
</evidence>
<keyword evidence="20" id="KW-1185">Reference proteome</keyword>
<evidence type="ECO:0000256" key="14">
    <source>
        <dbReference type="ARBA" id="ARBA00049057"/>
    </source>
</evidence>
<protein>
    <recommendedName>
        <fullName evidence="5 15">Phosphoribosylformylglycinamidine cyclo-ligase</fullName>
        <ecNumber evidence="4 15">6.3.3.1</ecNumber>
    </recommendedName>
    <alternativeName>
        <fullName evidence="12 15">AIR synthase</fullName>
    </alternativeName>
    <alternativeName>
        <fullName evidence="13 15">AIRS</fullName>
    </alternativeName>
    <alternativeName>
        <fullName evidence="11 15">Phosphoribosyl-aminoimidazole synthetase</fullName>
    </alternativeName>
</protein>
<keyword evidence="6 15" id="KW-0963">Cytoplasm</keyword>
<dbReference type="SUPFAM" id="SSF55326">
    <property type="entry name" value="PurM N-terminal domain-like"/>
    <property type="match status" value="1"/>
</dbReference>
<keyword evidence="8 15" id="KW-0547">Nucleotide-binding</keyword>
<evidence type="ECO:0000256" key="3">
    <source>
        <dbReference type="ARBA" id="ARBA00010280"/>
    </source>
</evidence>
<feature type="region of interest" description="Disordered" evidence="16">
    <location>
        <begin position="1"/>
        <end position="27"/>
    </location>
</feature>
<organism evidence="19 20">
    <name type="scientific">Deinococcus reticulitermitis</name>
    <dbReference type="NCBI Taxonomy" id="856736"/>
    <lineage>
        <taxon>Bacteria</taxon>
        <taxon>Thermotogati</taxon>
        <taxon>Deinococcota</taxon>
        <taxon>Deinococci</taxon>
        <taxon>Deinococcales</taxon>
        <taxon>Deinococcaceae</taxon>
        <taxon>Deinococcus</taxon>
    </lineage>
</organism>
<evidence type="ECO:0000256" key="12">
    <source>
        <dbReference type="ARBA" id="ARBA00032931"/>
    </source>
</evidence>
<dbReference type="EC" id="6.3.3.1" evidence="4 15"/>
<dbReference type="STRING" id="856736.SAMN04488058_101449"/>